<gene>
    <name evidence="1" type="ORF">IFM12276_39610</name>
</gene>
<dbReference type="Proteomes" id="UP001317870">
    <property type="component" value="Chromosome"/>
</dbReference>
<proteinExistence type="predicted"/>
<name>A0ABM8D0T4_9NOCA</name>
<reference evidence="1 2" key="1">
    <citation type="submission" date="2022-11" db="EMBL/GenBank/DDBJ databases">
        <title>Genome Sequencing of Nocardia sp. ON39_IFM12276 and assembly.</title>
        <authorList>
            <person name="Shimojima M."/>
            <person name="Toyokawa M."/>
            <person name="Uesaka K."/>
        </authorList>
    </citation>
    <scope>NUCLEOTIDE SEQUENCE [LARGE SCALE GENOMIC DNA]</scope>
    <source>
        <strain evidence="1 2">IFM 12276</strain>
    </source>
</reference>
<keyword evidence="2" id="KW-1185">Reference proteome</keyword>
<organism evidence="1 2">
    <name type="scientific">Nocardia sputorum</name>
    <dbReference type="NCBI Taxonomy" id="2984338"/>
    <lineage>
        <taxon>Bacteria</taxon>
        <taxon>Bacillati</taxon>
        <taxon>Actinomycetota</taxon>
        <taxon>Actinomycetes</taxon>
        <taxon>Mycobacteriales</taxon>
        <taxon>Nocardiaceae</taxon>
        <taxon>Nocardia</taxon>
    </lineage>
</organism>
<protein>
    <recommendedName>
        <fullName evidence="3">NTP pyrophosphohydrolase</fullName>
    </recommendedName>
</protein>
<evidence type="ECO:0000313" key="2">
    <source>
        <dbReference type="Proteomes" id="UP001317870"/>
    </source>
</evidence>
<evidence type="ECO:0000313" key="1">
    <source>
        <dbReference type="EMBL" id="BDU00933.1"/>
    </source>
</evidence>
<evidence type="ECO:0008006" key="3">
    <source>
        <dbReference type="Google" id="ProtNLM"/>
    </source>
</evidence>
<sequence length="135" mass="13766">MAANGVRLIVVDAANVVGSRPDGWWRDRSGATRRLLERMTGLRARLAETAEVVVVLEGAAKAAVDAGEPSSGGVCVVCADGSGDDAIVGVVAAARAEDSSRPVTVVTADRGLRDRVAAAGAETVGPTWLLDRLGS</sequence>
<dbReference type="EMBL" id="AP026978">
    <property type="protein sequence ID" value="BDU00933.1"/>
    <property type="molecule type" value="Genomic_DNA"/>
</dbReference>
<accession>A0ABM8D0T4</accession>
<dbReference type="RefSeq" id="WP_281873910.1">
    <property type="nucleotide sequence ID" value="NZ_AP026978.1"/>
</dbReference>